<evidence type="ECO:0000313" key="2">
    <source>
        <dbReference type="Proteomes" id="UP000015105"/>
    </source>
</evidence>
<name>A0A453MUF3_AEGTS</name>
<sequence>MRNGSKQHWLGHGCGRLLLGGDLLLGGLGGGLLLGRLGLLLGGGGGLLGEQHGVDVGDHAAVGDGDAGEQPAELLVVADGEQQVARDDAGLLVVLGRVAGKLQDLRGEVLEDCGEVNGGAGADALGVAALLEVTPDAADGELEPGLDGAGHRLLPVAALPSGHLACDFSGGEDSRGVVLAAVVLDRNA</sequence>
<proteinExistence type="predicted"/>
<dbReference type="EnsemblPlants" id="AET6Gv20080500.2">
    <property type="protein sequence ID" value="AET6Gv20080500.2"/>
    <property type="gene ID" value="AET6Gv20080500"/>
</dbReference>
<organism evidence="1 2">
    <name type="scientific">Aegilops tauschii subsp. strangulata</name>
    <name type="common">Goatgrass</name>
    <dbReference type="NCBI Taxonomy" id="200361"/>
    <lineage>
        <taxon>Eukaryota</taxon>
        <taxon>Viridiplantae</taxon>
        <taxon>Streptophyta</taxon>
        <taxon>Embryophyta</taxon>
        <taxon>Tracheophyta</taxon>
        <taxon>Spermatophyta</taxon>
        <taxon>Magnoliopsida</taxon>
        <taxon>Liliopsida</taxon>
        <taxon>Poales</taxon>
        <taxon>Poaceae</taxon>
        <taxon>BOP clade</taxon>
        <taxon>Pooideae</taxon>
        <taxon>Triticodae</taxon>
        <taxon>Triticeae</taxon>
        <taxon>Triticinae</taxon>
        <taxon>Aegilops</taxon>
    </lineage>
</organism>
<keyword evidence="2" id="KW-1185">Reference proteome</keyword>
<reference evidence="2" key="1">
    <citation type="journal article" date="2014" name="Science">
        <title>Ancient hybridizations among the ancestral genomes of bread wheat.</title>
        <authorList>
            <consortium name="International Wheat Genome Sequencing Consortium,"/>
            <person name="Marcussen T."/>
            <person name="Sandve S.R."/>
            <person name="Heier L."/>
            <person name="Spannagl M."/>
            <person name="Pfeifer M."/>
            <person name="Jakobsen K.S."/>
            <person name="Wulff B.B."/>
            <person name="Steuernagel B."/>
            <person name="Mayer K.F."/>
            <person name="Olsen O.A."/>
        </authorList>
    </citation>
    <scope>NUCLEOTIDE SEQUENCE [LARGE SCALE GENOMIC DNA]</scope>
    <source>
        <strain evidence="2">cv. AL8/78</strain>
    </source>
</reference>
<reference evidence="1" key="3">
    <citation type="journal article" date="2017" name="Nature">
        <title>Genome sequence of the progenitor of the wheat D genome Aegilops tauschii.</title>
        <authorList>
            <person name="Luo M.C."/>
            <person name="Gu Y.Q."/>
            <person name="Puiu D."/>
            <person name="Wang H."/>
            <person name="Twardziok S.O."/>
            <person name="Deal K.R."/>
            <person name="Huo N."/>
            <person name="Zhu T."/>
            <person name="Wang L."/>
            <person name="Wang Y."/>
            <person name="McGuire P.E."/>
            <person name="Liu S."/>
            <person name="Long H."/>
            <person name="Ramasamy R.K."/>
            <person name="Rodriguez J.C."/>
            <person name="Van S.L."/>
            <person name="Yuan L."/>
            <person name="Wang Z."/>
            <person name="Xia Z."/>
            <person name="Xiao L."/>
            <person name="Anderson O.D."/>
            <person name="Ouyang S."/>
            <person name="Liang Y."/>
            <person name="Zimin A.V."/>
            <person name="Pertea G."/>
            <person name="Qi P."/>
            <person name="Bennetzen J.L."/>
            <person name="Dai X."/>
            <person name="Dawson M.W."/>
            <person name="Muller H.G."/>
            <person name="Kugler K."/>
            <person name="Rivarola-Duarte L."/>
            <person name="Spannagl M."/>
            <person name="Mayer K.F.X."/>
            <person name="Lu F.H."/>
            <person name="Bevan M.W."/>
            <person name="Leroy P."/>
            <person name="Li P."/>
            <person name="You F.M."/>
            <person name="Sun Q."/>
            <person name="Liu Z."/>
            <person name="Lyons E."/>
            <person name="Wicker T."/>
            <person name="Salzberg S.L."/>
            <person name="Devos K.M."/>
            <person name="Dvorak J."/>
        </authorList>
    </citation>
    <scope>NUCLEOTIDE SEQUENCE [LARGE SCALE GENOMIC DNA]</scope>
    <source>
        <strain evidence="1">cv. AL8/78</strain>
    </source>
</reference>
<dbReference type="Proteomes" id="UP000015105">
    <property type="component" value="Chromosome 6D"/>
</dbReference>
<evidence type="ECO:0000313" key="1">
    <source>
        <dbReference type="EnsemblPlants" id="AET6Gv20080500.2"/>
    </source>
</evidence>
<accession>A0A453MUF3</accession>
<reference evidence="1" key="5">
    <citation type="journal article" date="2021" name="G3 (Bethesda)">
        <title>Aegilops tauschii genome assembly Aet v5.0 features greater sequence contiguity and improved annotation.</title>
        <authorList>
            <person name="Wang L."/>
            <person name="Zhu T."/>
            <person name="Rodriguez J.C."/>
            <person name="Deal K.R."/>
            <person name="Dubcovsky J."/>
            <person name="McGuire P.E."/>
            <person name="Lux T."/>
            <person name="Spannagl M."/>
            <person name="Mayer K.F.X."/>
            <person name="Baldrich P."/>
            <person name="Meyers B.C."/>
            <person name="Huo N."/>
            <person name="Gu Y.Q."/>
            <person name="Zhou H."/>
            <person name="Devos K.M."/>
            <person name="Bennetzen J.L."/>
            <person name="Unver T."/>
            <person name="Budak H."/>
            <person name="Gulick P.J."/>
            <person name="Galiba G."/>
            <person name="Kalapos B."/>
            <person name="Nelson D.R."/>
            <person name="Li P."/>
            <person name="You F.M."/>
            <person name="Luo M.C."/>
            <person name="Dvorak J."/>
        </authorList>
    </citation>
    <scope>NUCLEOTIDE SEQUENCE [LARGE SCALE GENOMIC DNA]</scope>
    <source>
        <strain evidence="1">cv. AL8/78</strain>
    </source>
</reference>
<protein>
    <submittedName>
        <fullName evidence="1">Uncharacterized protein</fullName>
    </submittedName>
</protein>
<reference evidence="2" key="2">
    <citation type="journal article" date="2017" name="Nat. Plants">
        <title>The Aegilops tauschii genome reveals multiple impacts of transposons.</title>
        <authorList>
            <person name="Zhao G."/>
            <person name="Zou C."/>
            <person name="Li K."/>
            <person name="Wang K."/>
            <person name="Li T."/>
            <person name="Gao L."/>
            <person name="Zhang X."/>
            <person name="Wang H."/>
            <person name="Yang Z."/>
            <person name="Liu X."/>
            <person name="Jiang W."/>
            <person name="Mao L."/>
            <person name="Kong X."/>
            <person name="Jiao Y."/>
            <person name="Jia J."/>
        </authorList>
    </citation>
    <scope>NUCLEOTIDE SEQUENCE [LARGE SCALE GENOMIC DNA]</scope>
    <source>
        <strain evidence="2">cv. AL8/78</strain>
    </source>
</reference>
<dbReference type="AlphaFoldDB" id="A0A453MUF3"/>
<dbReference type="Gramene" id="AET6Gv20080500.2">
    <property type="protein sequence ID" value="AET6Gv20080500.2"/>
    <property type="gene ID" value="AET6Gv20080500"/>
</dbReference>
<reference evidence="1" key="4">
    <citation type="submission" date="2019-03" db="UniProtKB">
        <authorList>
            <consortium name="EnsemblPlants"/>
        </authorList>
    </citation>
    <scope>IDENTIFICATION</scope>
</reference>